<dbReference type="EMBL" id="JAAONZ010000009">
    <property type="protein sequence ID" value="NHO66468.1"/>
    <property type="molecule type" value="Genomic_DNA"/>
</dbReference>
<feature type="compositionally biased region" description="Polar residues" evidence="3">
    <location>
        <begin position="107"/>
        <end position="117"/>
    </location>
</feature>
<evidence type="ECO:0000313" key="7">
    <source>
        <dbReference type="Proteomes" id="UP000787472"/>
    </source>
</evidence>
<feature type="domain" description="Lytic transglycosylase superhelical linker" evidence="5">
    <location>
        <begin position="552"/>
        <end position="619"/>
    </location>
</feature>
<comment type="caution">
    <text evidence="6">The sequence shown here is derived from an EMBL/GenBank/DDBJ whole genome shotgun (WGS) entry which is preliminary data.</text>
</comment>
<name>A0A9E5JTD7_9GAMM</name>
<evidence type="ECO:0000256" key="1">
    <source>
        <dbReference type="ARBA" id="ARBA00007734"/>
    </source>
</evidence>
<dbReference type="GO" id="GO:0016020">
    <property type="term" value="C:membrane"/>
    <property type="evidence" value="ECO:0007669"/>
    <property type="project" value="InterPro"/>
</dbReference>
<proteinExistence type="inferred from homology"/>
<keyword evidence="7" id="KW-1185">Reference proteome</keyword>
<dbReference type="PROSITE" id="PS00922">
    <property type="entry name" value="TRANSGLYCOSYLASE"/>
    <property type="match status" value="1"/>
</dbReference>
<feature type="region of interest" description="Disordered" evidence="3">
    <location>
        <begin position="75"/>
        <end position="117"/>
    </location>
</feature>
<dbReference type="GO" id="GO:0042597">
    <property type="term" value="C:periplasmic space"/>
    <property type="evidence" value="ECO:0007669"/>
    <property type="project" value="InterPro"/>
</dbReference>
<reference evidence="6" key="1">
    <citation type="submission" date="2020-03" db="EMBL/GenBank/DDBJ databases">
        <authorList>
            <person name="Guo F."/>
        </authorList>
    </citation>
    <scope>NUCLEOTIDE SEQUENCE</scope>
    <source>
        <strain evidence="6">JCM 30134</strain>
    </source>
</reference>
<dbReference type="GO" id="GO:0000270">
    <property type="term" value="P:peptidoglycan metabolic process"/>
    <property type="evidence" value="ECO:0007669"/>
    <property type="project" value="InterPro"/>
</dbReference>
<feature type="domain" description="Transglycosylase SLT" evidence="4">
    <location>
        <begin position="631"/>
        <end position="741"/>
    </location>
</feature>
<dbReference type="InterPro" id="IPR023346">
    <property type="entry name" value="Lysozyme-like_dom_sf"/>
</dbReference>
<keyword evidence="2" id="KW-0732">Signal</keyword>
<dbReference type="Gene3D" id="1.10.530.10">
    <property type="match status" value="1"/>
</dbReference>
<feature type="region of interest" description="Disordered" evidence="3">
    <location>
        <begin position="149"/>
        <end position="173"/>
    </location>
</feature>
<evidence type="ECO:0000256" key="3">
    <source>
        <dbReference type="SAM" id="MobiDB-lite"/>
    </source>
</evidence>
<evidence type="ECO:0000256" key="2">
    <source>
        <dbReference type="ARBA" id="ARBA00022729"/>
    </source>
</evidence>
<organism evidence="6 7">
    <name type="scientific">Pseudomaricurvus hydrocarbonicus</name>
    <dbReference type="NCBI Taxonomy" id="1470433"/>
    <lineage>
        <taxon>Bacteria</taxon>
        <taxon>Pseudomonadati</taxon>
        <taxon>Pseudomonadota</taxon>
        <taxon>Gammaproteobacteria</taxon>
        <taxon>Cellvibrionales</taxon>
        <taxon>Cellvibrionaceae</taxon>
        <taxon>Pseudomaricurvus</taxon>
    </lineage>
</organism>
<dbReference type="GO" id="GO:0008933">
    <property type="term" value="F:peptidoglycan lytic transglycosylase activity"/>
    <property type="evidence" value="ECO:0007669"/>
    <property type="project" value="InterPro"/>
</dbReference>
<dbReference type="InterPro" id="IPR008939">
    <property type="entry name" value="Lytic_TGlycosylase_superhlx_U"/>
</dbReference>
<evidence type="ECO:0000313" key="6">
    <source>
        <dbReference type="EMBL" id="NHO66468.1"/>
    </source>
</evidence>
<dbReference type="Gene3D" id="1.25.20.10">
    <property type="entry name" value="Bacterial muramidases"/>
    <property type="match status" value="1"/>
</dbReference>
<dbReference type="InterPro" id="IPR037061">
    <property type="entry name" value="Lytic_TGlycoase_superhlx_L_sf"/>
</dbReference>
<dbReference type="SUPFAM" id="SSF48435">
    <property type="entry name" value="Bacterial muramidases"/>
    <property type="match status" value="1"/>
</dbReference>
<dbReference type="CDD" id="cd13401">
    <property type="entry name" value="Slt70-like"/>
    <property type="match status" value="1"/>
</dbReference>
<dbReference type="RefSeq" id="WP_167187312.1">
    <property type="nucleotide sequence ID" value="NZ_JAAONZ010000009.1"/>
</dbReference>
<dbReference type="InterPro" id="IPR012289">
    <property type="entry name" value="Lytic_TGlycosylase_superhlx_L"/>
</dbReference>
<evidence type="ECO:0000259" key="5">
    <source>
        <dbReference type="Pfam" id="PF14718"/>
    </source>
</evidence>
<dbReference type="InterPro" id="IPR000189">
    <property type="entry name" value="Transglyc_AS"/>
</dbReference>
<protein>
    <submittedName>
        <fullName evidence="6">Transglycosylase SLT domain-containing protein</fullName>
    </submittedName>
</protein>
<dbReference type="InterPro" id="IPR008258">
    <property type="entry name" value="Transglycosylase_SLT_dom_1"/>
</dbReference>
<dbReference type="Gene3D" id="1.10.1240.20">
    <property type="entry name" value="Lytic transglycosylase, superhelical linker domain"/>
    <property type="match status" value="1"/>
</dbReference>
<evidence type="ECO:0000259" key="4">
    <source>
        <dbReference type="Pfam" id="PF01464"/>
    </source>
</evidence>
<dbReference type="PANTHER" id="PTHR37423">
    <property type="entry name" value="SOLUBLE LYTIC MUREIN TRANSGLYCOSYLASE-RELATED"/>
    <property type="match status" value="1"/>
</dbReference>
<sequence length="790" mass="89961">MRKSSPSPRRQPTNINVFSLTTLLFFLCSTHPATVVAESDEHKASPSTAVPHLTQEPQRVNLEPQLVDLELQPINREPQPANGEPQPVNGELRPINSEPQPAINEPQGLTSEADQPALTSSLAATETQRLQADAPVTHIAQAAYRALPPSAKGTTSADSHPGQEQIPADDEKLKEQRKNYLLARKALRRGDLKEFRTLRSGLDDYPLAVYLDYYNLRRYAPNYPVKKLDEFLNGDNGHLVGRIRQSWLSSLASRSRWKDFVKYYRPDVATTALTCRYIQARFLTGDKDALSETAELWNVANSQPDECDYIFATWTKNGGLTQQIAWDRFNKALAAGNRSLASYLSSKLQAPYTSLAQLALEVDRNPNKIRQHKKFQQQSEAMQSVILHGVKRYSRLNPIRAMQEWQYYDEQFTFSEDQRIEAQQYLATRLALKEFHSEADELLSSISRLDDAYTAGILIRETLKEQDWDKTYRYIELLPNEEKQSERWLYWLARAMEELNISSPEQTTPTQIYQQLATQRSFYAFLAADRLGHQYQLGDIPANPPDEVLQAVASNPSTRRAKELLAVNDNLSATREWYYLNQSFTHADEHIAMAKIAHQWGWHQKAIISMASARYWDDLQLRFPLAYNQQVFNAAQKNQISPLLVFAIARQESAFSAKARSPAGAMGLMQLMPATARQTAHKNGLKYQPSDLFKPEKNINLGSAYITELLKHFNGNRILAAAAYNAGPHRVKKWQERSANQLPYDVWIEVIPFNETRKYVQNVLAYSVIYGYRTGTTPAMLSNHESHETL</sequence>
<dbReference type="SUPFAM" id="SSF53955">
    <property type="entry name" value="Lysozyme-like"/>
    <property type="match status" value="1"/>
</dbReference>
<feature type="region of interest" description="Disordered" evidence="3">
    <location>
        <begin position="38"/>
        <end position="58"/>
    </location>
</feature>
<comment type="similarity">
    <text evidence="1">Belongs to the transglycosylase Slt family.</text>
</comment>
<dbReference type="GO" id="GO:0004553">
    <property type="term" value="F:hydrolase activity, hydrolyzing O-glycosyl compounds"/>
    <property type="evidence" value="ECO:0007669"/>
    <property type="project" value="InterPro"/>
</dbReference>
<dbReference type="AlphaFoldDB" id="A0A9E5JTD7"/>
<accession>A0A9E5JTD7</accession>
<gene>
    <name evidence="6" type="ORF">G8770_13045</name>
</gene>
<dbReference type="Pfam" id="PF14718">
    <property type="entry name" value="SLT_L"/>
    <property type="match status" value="1"/>
</dbReference>
<dbReference type="Pfam" id="PF01464">
    <property type="entry name" value="SLT"/>
    <property type="match status" value="1"/>
</dbReference>
<dbReference type="PANTHER" id="PTHR37423:SF5">
    <property type="entry name" value="SOLUBLE LYTIC MUREIN TRANSGLYCOSYLASE"/>
    <property type="match status" value="1"/>
</dbReference>
<dbReference type="Proteomes" id="UP000787472">
    <property type="component" value="Unassembled WGS sequence"/>
</dbReference>